<feature type="transmembrane region" description="Helical" evidence="1">
    <location>
        <begin position="33"/>
        <end position="50"/>
    </location>
</feature>
<dbReference type="PANTHER" id="PTHR47353">
    <property type="entry name" value="THIOREDOXIN-LIKE PROTEIN HCF164, CHLOROPLASTIC"/>
    <property type="match status" value="1"/>
</dbReference>
<keyword evidence="1" id="KW-0472">Membrane</keyword>
<dbReference type="InterPro" id="IPR013766">
    <property type="entry name" value="Thioredoxin_domain"/>
</dbReference>
<organism evidence="3 4">
    <name type="scientific">Planktothrix serta PCC 8927</name>
    <dbReference type="NCBI Taxonomy" id="671068"/>
    <lineage>
        <taxon>Bacteria</taxon>
        <taxon>Bacillati</taxon>
        <taxon>Cyanobacteriota</taxon>
        <taxon>Cyanophyceae</taxon>
        <taxon>Oscillatoriophycideae</taxon>
        <taxon>Oscillatoriales</taxon>
        <taxon>Microcoleaceae</taxon>
        <taxon>Planktothrix</taxon>
    </lineage>
</organism>
<dbReference type="Gene3D" id="3.40.30.10">
    <property type="entry name" value="Glutaredoxin"/>
    <property type="match status" value="1"/>
</dbReference>
<dbReference type="AlphaFoldDB" id="A0A7Z9DW57"/>
<dbReference type="Pfam" id="PF00085">
    <property type="entry name" value="Thioredoxin"/>
    <property type="match status" value="1"/>
</dbReference>
<dbReference type="PANTHER" id="PTHR47353:SF1">
    <property type="entry name" value="THIOREDOXIN-LIKE PROTEIN HCF164, CHLOROPLASTIC"/>
    <property type="match status" value="1"/>
</dbReference>
<feature type="domain" description="Thioredoxin" evidence="2">
    <location>
        <begin position="48"/>
        <end position="167"/>
    </location>
</feature>
<evidence type="ECO:0000313" key="4">
    <source>
        <dbReference type="Proteomes" id="UP000184550"/>
    </source>
</evidence>
<accession>A0A7Z9DW57</accession>
<name>A0A7Z9DW57_9CYAN</name>
<dbReference type="FunFam" id="3.40.30.10:FF:000423">
    <property type="entry name" value="Thiol:disulfide interchange protein"/>
    <property type="match status" value="1"/>
</dbReference>
<dbReference type="SUPFAM" id="SSF52833">
    <property type="entry name" value="Thioredoxin-like"/>
    <property type="match status" value="1"/>
</dbReference>
<keyword evidence="1" id="KW-0812">Transmembrane</keyword>
<evidence type="ECO:0000256" key="1">
    <source>
        <dbReference type="SAM" id="Phobius"/>
    </source>
</evidence>
<dbReference type="GO" id="GO:0016671">
    <property type="term" value="F:oxidoreductase activity, acting on a sulfur group of donors, disulfide as acceptor"/>
    <property type="evidence" value="ECO:0007669"/>
    <property type="project" value="TreeGrafter"/>
</dbReference>
<comment type="caution">
    <text evidence="3">The sequence shown here is derived from an EMBL/GenBank/DDBJ whole genome shotgun (WGS) entry which is preliminary data.</text>
</comment>
<dbReference type="PROSITE" id="PS00194">
    <property type="entry name" value="THIOREDOXIN_1"/>
    <property type="match status" value="1"/>
</dbReference>
<dbReference type="PROSITE" id="PS51352">
    <property type="entry name" value="THIOREDOXIN_2"/>
    <property type="match status" value="1"/>
</dbReference>
<dbReference type="InterPro" id="IPR044241">
    <property type="entry name" value="TxlA/HCF164"/>
</dbReference>
<evidence type="ECO:0000313" key="3">
    <source>
        <dbReference type="EMBL" id="VXD11505.1"/>
    </source>
</evidence>
<gene>
    <name evidence="3" type="primary">txlA</name>
    <name evidence="3" type="ORF">PL8927_140166</name>
</gene>
<dbReference type="InterPro" id="IPR017937">
    <property type="entry name" value="Thioredoxin_CS"/>
</dbReference>
<keyword evidence="4" id="KW-1185">Reference proteome</keyword>
<dbReference type="EMBL" id="CZCU02000046">
    <property type="protein sequence ID" value="VXD11505.1"/>
    <property type="molecule type" value="Genomic_DNA"/>
</dbReference>
<dbReference type="Proteomes" id="UP000184550">
    <property type="component" value="Unassembled WGS sequence"/>
</dbReference>
<evidence type="ECO:0000259" key="2">
    <source>
        <dbReference type="PROSITE" id="PS51352"/>
    </source>
</evidence>
<protein>
    <submittedName>
        <fullName evidence="3">Thiol:disulfide interchange protein TxlA</fullName>
    </submittedName>
</protein>
<proteinExistence type="predicted"/>
<dbReference type="InterPro" id="IPR036249">
    <property type="entry name" value="Thioredoxin-like_sf"/>
</dbReference>
<keyword evidence="1" id="KW-1133">Transmembrane helix</keyword>
<dbReference type="CDD" id="cd02950">
    <property type="entry name" value="TxlA"/>
    <property type="match status" value="1"/>
</dbReference>
<sequence length="205" mass="22556">MMIIFDYMNMNENPLPSTTPTSPSDLAKRIRNFLIVIAAVILSVAVFLGVRTDATSTSLPQLAEASIPVDVALSNGKPTLIEFYANWCTSCQAMAPELNEIKQQYAEKLNFVMLNVDNSKWLPELLKYRVDGIPHFVYLNQKAETIAQTIGEIPRNILEANLDALIAENPLPYTQASGQVSAFNSPLTLDKSSTSDPRSHGAQVN</sequence>
<reference evidence="3" key="1">
    <citation type="submission" date="2019-10" db="EMBL/GenBank/DDBJ databases">
        <authorList>
            <consortium name="Genoscope - CEA"/>
            <person name="William W."/>
        </authorList>
    </citation>
    <scope>NUCLEOTIDE SEQUENCE [LARGE SCALE GENOMIC DNA]</scope>
    <source>
        <strain evidence="3">BBR_PRJEB10992</strain>
    </source>
</reference>